<accession>C1BEA3</accession>
<sequence length="207" mass="23852">MNWWDVEFGEIRMMSAEETAAFLAEVKRDNRTQRRQQRFPDHRLRRASFIQPVDVDGNAITERFTSMDIYARDGGICQLCLEPVDLDAPQGPEALSIDHIDREGPHTRANCRLTHLFCNNDAQWASGFDPDLARARLHHKVITNEKVDPADHFPRRSPFTGQVVSYEERRQQEFAAADMARRIDTPPPPRTATERLIAAIRSLFRRG</sequence>
<dbReference type="HOGENOM" id="CLU_1325494_0_0_11"/>
<reference evidence="1 2" key="1">
    <citation type="submission" date="2009-03" db="EMBL/GenBank/DDBJ databases">
        <title>Comparison of the complete genome sequences of Rhodococcus erythropolis PR4 and Rhodococcus opacus B4.</title>
        <authorList>
            <person name="Takarada H."/>
            <person name="Sekine M."/>
            <person name="Hosoyama A."/>
            <person name="Yamada R."/>
            <person name="Fujisawa T."/>
            <person name="Omata S."/>
            <person name="Shimizu A."/>
            <person name="Tsukatani N."/>
            <person name="Tanikawa S."/>
            <person name="Fujita N."/>
            <person name="Harayama S."/>
        </authorList>
    </citation>
    <scope>NUCLEOTIDE SEQUENCE [LARGE SCALE GENOMIC DNA]</scope>
    <source>
        <strain evidence="1 2">B4</strain>
        <plasmid evidence="1 2">pKNR</plasmid>
    </source>
</reference>
<keyword evidence="1" id="KW-0614">Plasmid</keyword>
<geneLocation type="plasmid" evidence="1 2">
    <name>pKNR</name>
</geneLocation>
<dbReference type="EMBL" id="AP011118">
    <property type="protein sequence ID" value="BAH56143.1"/>
    <property type="molecule type" value="Genomic_DNA"/>
</dbReference>
<gene>
    <name evidence="1" type="ordered locus">ROP_pKNR-00510</name>
</gene>
<evidence type="ECO:0000313" key="1">
    <source>
        <dbReference type="EMBL" id="BAH56143.1"/>
    </source>
</evidence>
<dbReference type="PATRIC" id="fig|632772.20.peg.7621"/>
<dbReference type="RefSeq" id="WP_012691868.1">
    <property type="nucleotide sequence ID" value="NC_012523.1"/>
</dbReference>
<dbReference type="Proteomes" id="UP000002212">
    <property type="component" value="Plasmid pKNR"/>
</dbReference>
<dbReference type="OrthoDB" id="4565094at2"/>
<dbReference type="KEGG" id="rop:ROP_pKNR-00510"/>
<name>C1BEA3_RHOOB</name>
<proteinExistence type="predicted"/>
<protein>
    <recommendedName>
        <fullName evidence="3">HNH nuclease domain-containing protein</fullName>
    </recommendedName>
</protein>
<evidence type="ECO:0000313" key="2">
    <source>
        <dbReference type="Proteomes" id="UP000002212"/>
    </source>
</evidence>
<dbReference type="AlphaFoldDB" id="C1BEA3"/>
<dbReference type="Gene3D" id="1.10.30.50">
    <property type="match status" value="1"/>
</dbReference>
<evidence type="ECO:0008006" key="3">
    <source>
        <dbReference type="Google" id="ProtNLM"/>
    </source>
</evidence>
<organism evidence="1 2">
    <name type="scientific">Rhodococcus opacus (strain B4)</name>
    <dbReference type="NCBI Taxonomy" id="632772"/>
    <lineage>
        <taxon>Bacteria</taxon>
        <taxon>Bacillati</taxon>
        <taxon>Actinomycetota</taxon>
        <taxon>Actinomycetes</taxon>
        <taxon>Mycobacteriales</taxon>
        <taxon>Nocardiaceae</taxon>
        <taxon>Rhodococcus</taxon>
    </lineage>
</organism>